<keyword evidence="12" id="KW-0456">Lyase</keyword>
<protein>
    <recommendedName>
        <fullName evidence="7">Uridine 5'-monophosphate synthase</fullName>
        <ecNumber evidence="5">2.4.2.10</ecNumber>
        <ecNumber evidence="6">4.1.1.23</ecNumber>
    </recommendedName>
</protein>
<dbReference type="PANTHER" id="PTHR19278:SF9">
    <property type="entry name" value="URIDINE 5'-MONOPHOSPHATE SYNTHASE"/>
    <property type="match status" value="1"/>
</dbReference>
<dbReference type="Gene3D" id="3.40.50.2020">
    <property type="match status" value="1"/>
</dbReference>
<dbReference type="InterPro" id="IPR018089">
    <property type="entry name" value="OMPdecase_AS"/>
</dbReference>
<dbReference type="NCBIfam" id="TIGR01740">
    <property type="entry name" value="pyrF"/>
    <property type="match status" value="1"/>
</dbReference>
<proteinExistence type="inferred from homology"/>
<dbReference type="OrthoDB" id="10263753at2759"/>
<dbReference type="InterPro" id="IPR029057">
    <property type="entry name" value="PRTase-like"/>
</dbReference>
<evidence type="ECO:0000256" key="7">
    <source>
        <dbReference type="ARBA" id="ARBA00015047"/>
    </source>
</evidence>
<dbReference type="SUPFAM" id="SSF53271">
    <property type="entry name" value="PRTase-like"/>
    <property type="match status" value="1"/>
</dbReference>
<feature type="active site" description="For OMPdecase activity" evidence="14">
    <location>
        <position position="319"/>
    </location>
</feature>
<dbReference type="InterPro" id="IPR000836">
    <property type="entry name" value="PRTase_dom"/>
</dbReference>
<comment type="similarity">
    <text evidence="3">In the N-terminal section; belongs to the purine/pyrimidine phosphoribosyltransferase family.</text>
</comment>
<evidence type="ECO:0000256" key="12">
    <source>
        <dbReference type="ARBA" id="ARBA00023239"/>
    </source>
</evidence>
<evidence type="ECO:0000256" key="3">
    <source>
        <dbReference type="ARBA" id="ARBA00006221"/>
    </source>
</evidence>
<dbReference type="Pfam" id="PF00156">
    <property type="entry name" value="Pribosyltran"/>
    <property type="match status" value="1"/>
</dbReference>
<feature type="binding site" evidence="15">
    <location>
        <position position="283"/>
    </location>
    <ligand>
        <name>substrate</name>
    </ligand>
</feature>
<evidence type="ECO:0000256" key="15">
    <source>
        <dbReference type="PIRSR" id="PIRSR614732-2"/>
    </source>
</evidence>
<dbReference type="NCBIfam" id="TIGR00336">
    <property type="entry name" value="pyrE"/>
    <property type="match status" value="1"/>
</dbReference>
<dbReference type="SMART" id="SM00934">
    <property type="entry name" value="OMPdecase"/>
    <property type="match status" value="1"/>
</dbReference>
<dbReference type="GO" id="GO:0044205">
    <property type="term" value="P:'de novo' UMP biosynthetic process"/>
    <property type="evidence" value="ECO:0007669"/>
    <property type="project" value="UniProtKB-UniPathway"/>
</dbReference>
<evidence type="ECO:0000256" key="6">
    <source>
        <dbReference type="ARBA" id="ARBA00012321"/>
    </source>
</evidence>
<dbReference type="InterPro" id="IPR013785">
    <property type="entry name" value="Aldolase_TIM"/>
</dbReference>
<feature type="domain" description="Orotidine 5'-phosphate decarboxylase" evidence="16">
    <location>
        <begin position="255"/>
        <end position="473"/>
    </location>
</feature>
<keyword evidence="9" id="KW-0808">Transferase</keyword>
<feature type="binding site" evidence="15">
    <location>
        <position position="379"/>
    </location>
    <ligand>
        <name>substrate</name>
    </ligand>
</feature>
<dbReference type="UniPathway" id="UPA00070">
    <property type="reaction ID" value="UER00119"/>
</dbReference>
<dbReference type="InterPro" id="IPR014732">
    <property type="entry name" value="OMPdecase"/>
</dbReference>
<dbReference type="InterPro" id="IPR023031">
    <property type="entry name" value="OPRT"/>
</dbReference>
<dbReference type="HAMAP" id="MF_01208">
    <property type="entry name" value="PyrE"/>
    <property type="match status" value="1"/>
</dbReference>
<comment type="pathway">
    <text evidence="2">Pyrimidine metabolism; UMP biosynthesis via de novo pathway; UMP from orotate: step 1/2.</text>
</comment>
<dbReference type="EC" id="2.4.2.10" evidence="5"/>
<dbReference type="FunFam" id="3.20.20.70:FF:000114">
    <property type="entry name" value="Decarboxylase,orotidine phosphate"/>
    <property type="match status" value="1"/>
</dbReference>
<evidence type="ECO:0000259" key="16">
    <source>
        <dbReference type="SMART" id="SM00934"/>
    </source>
</evidence>
<feature type="binding site" evidence="15">
    <location>
        <position position="437"/>
    </location>
    <ligand>
        <name>substrate</name>
    </ligand>
</feature>
<keyword evidence="18" id="KW-1185">Reference proteome</keyword>
<dbReference type="Proteomes" id="UP000728032">
    <property type="component" value="Unassembled WGS sequence"/>
</dbReference>
<evidence type="ECO:0000256" key="8">
    <source>
        <dbReference type="ARBA" id="ARBA00022676"/>
    </source>
</evidence>
<feature type="binding site" evidence="15">
    <location>
        <position position="261"/>
    </location>
    <ligand>
        <name>substrate</name>
    </ligand>
</feature>
<gene>
    <name evidence="17" type="ORF">ONB1V03_LOCUS1870</name>
</gene>
<evidence type="ECO:0000256" key="1">
    <source>
        <dbReference type="ARBA" id="ARBA00004861"/>
    </source>
</evidence>
<comment type="pathway">
    <text evidence="1">Pyrimidine metabolism; UMP biosynthesis via de novo pathway; UMP from orotate: step 2/2.</text>
</comment>
<dbReference type="GO" id="GO:0004588">
    <property type="term" value="F:orotate phosphoribosyltransferase activity"/>
    <property type="evidence" value="ECO:0007669"/>
    <property type="project" value="UniProtKB-EC"/>
</dbReference>
<dbReference type="CDD" id="cd04725">
    <property type="entry name" value="OMP_decarboxylase_like"/>
    <property type="match status" value="1"/>
</dbReference>
<organism evidence="17">
    <name type="scientific">Oppiella nova</name>
    <dbReference type="NCBI Taxonomy" id="334625"/>
    <lineage>
        <taxon>Eukaryota</taxon>
        <taxon>Metazoa</taxon>
        <taxon>Ecdysozoa</taxon>
        <taxon>Arthropoda</taxon>
        <taxon>Chelicerata</taxon>
        <taxon>Arachnida</taxon>
        <taxon>Acari</taxon>
        <taxon>Acariformes</taxon>
        <taxon>Sarcoptiformes</taxon>
        <taxon>Oribatida</taxon>
        <taxon>Brachypylina</taxon>
        <taxon>Oppioidea</taxon>
        <taxon>Oppiidae</taxon>
        <taxon>Oppiella</taxon>
    </lineage>
</organism>
<evidence type="ECO:0000256" key="13">
    <source>
        <dbReference type="ARBA" id="ARBA00023268"/>
    </source>
</evidence>
<dbReference type="EC" id="4.1.1.23" evidence="6"/>
<evidence type="ECO:0000313" key="18">
    <source>
        <dbReference type="Proteomes" id="UP000728032"/>
    </source>
</evidence>
<keyword evidence="13" id="KW-0511">Multifunctional enzyme</keyword>
<dbReference type="CDD" id="cd06223">
    <property type="entry name" value="PRTases_typeI"/>
    <property type="match status" value="1"/>
</dbReference>
<dbReference type="EMBL" id="OC915204">
    <property type="protein sequence ID" value="CAD7639244.1"/>
    <property type="molecule type" value="Genomic_DNA"/>
</dbReference>
<keyword evidence="11" id="KW-0665">Pyrimidine biosynthesis</keyword>
<keyword evidence="8" id="KW-0328">Glycosyltransferase</keyword>
<evidence type="ECO:0000256" key="2">
    <source>
        <dbReference type="ARBA" id="ARBA00004889"/>
    </source>
</evidence>
<feature type="binding site" evidence="15">
    <location>
        <position position="458"/>
    </location>
    <ligand>
        <name>substrate</name>
    </ligand>
</feature>
<accession>A0A7R9LF09</accession>
<evidence type="ECO:0000256" key="9">
    <source>
        <dbReference type="ARBA" id="ARBA00022679"/>
    </source>
</evidence>
<name>A0A7R9LF09_9ACAR</name>
<feature type="active site" description="For OMPdecase activity" evidence="14">
    <location>
        <position position="314"/>
    </location>
</feature>
<dbReference type="Pfam" id="PF00215">
    <property type="entry name" value="OMPdecase"/>
    <property type="match status" value="1"/>
</dbReference>
<dbReference type="PANTHER" id="PTHR19278">
    <property type="entry name" value="OROTATE PHOSPHORIBOSYLTRANSFERASE"/>
    <property type="match status" value="1"/>
</dbReference>
<feature type="active site" description="For OMPdecase activity" evidence="14">
    <location>
        <position position="316"/>
    </location>
</feature>
<evidence type="ECO:0000256" key="10">
    <source>
        <dbReference type="ARBA" id="ARBA00022793"/>
    </source>
</evidence>
<evidence type="ECO:0000313" key="17">
    <source>
        <dbReference type="EMBL" id="CAD7639244.1"/>
    </source>
</evidence>
<dbReference type="AlphaFoldDB" id="A0A7R9LF09"/>
<keyword evidence="10" id="KW-0210">Decarboxylase</keyword>
<dbReference type="InterPro" id="IPR004467">
    <property type="entry name" value="Or_phspho_trans_dom"/>
</dbReference>
<dbReference type="Gene3D" id="3.20.20.70">
    <property type="entry name" value="Aldolase class I"/>
    <property type="match status" value="1"/>
</dbReference>
<dbReference type="GO" id="GO:0004590">
    <property type="term" value="F:orotidine-5'-phosphate decarboxylase activity"/>
    <property type="evidence" value="ECO:0007669"/>
    <property type="project" value="UniProtKB-EC"/>
</dbReference>
<evidence type="ECO:0000256" key="4">
    <source>
        <dbReference type="ARBA" id="ARBA00009769"/>
    </source>
</evidence>
<comment type="similarity">
    <text evidence="4">In the C-terminal section; belongs to the OMP decarboxylase family.</text>
</comment>
<dbReference type="PROSITE" id="PS00156">
    <property type="entry name" value="OMPDECASE"/>
    <property type="match status" value="1"/>
</dbReference>
<reference evidence="17" key="1">
    <citation type="submission" date="2020-11" db="EMBL/GenBank/DDBJ databases">
        <authorList>
            <person name="Tran Van P."/>
        </authorList>
    </citation>
    <scope>NUCLEOTIDE SEQUENCE</scope>
</reference>
<evidence type="ECO:0000256" key="14">
    <source>
        <dbReference type="PIRSR" id="PIRSR614732-1"/>
    </source>
</evidence>
<dbReference type="EMBL" id="CAJPVJ010000379">
    <property type="protein sequence ID" value="CAG2162272.1"/>
    <property type="molecule type" value="Genomic_DNA"/>
</dbReference>
<dbReference type="GO" id="GO:0006207">
    <property type="term" value="P:'de novo' pyrimidine nucleobase biosynthetic process"/>
    <property type="evidence" value="ECO:0007669"/>
    <property type="project" value="InterPro"/>
</dbReference>
<dbReference type="SUPFAM" id="SSF51366">
    <property type="entry name" value="Ribulose-phoshate binding barrel"/>
    <property type="match status" value="1"/>
</dbReference>
<evidence type="ECO:0000256" key="5">
    <source>
        <dbReference type="ARBA" id="ARBA00011971"/>
    </source>
</evidence>
<dbReference type="InterPro" id="IPR001754">
    <property type="entry name" value="OMPdeCOase_dom"/>
</dbReference>
<feature type="binding site" evidence="15">
    <location>
        <position position="457"/>
    </location>
    <ligand>
        <name>substrate</name>
    </ligand>
</feature>
<dbReference type="InterPro" id="IPR011060">
    <property type="entry name" value="RibuloseP-bd_barrel"/>
</dbReference>
<sequence length="487" mass="54384">MSSATPLRQLVSDCYEFKAIKFGDFVLKTGIHSPIYLDIRPMVNRPKPLKLLSELMYEKIIASGIGYDLICGVPYSALSVASSICVQKEVNMITKRKENKDYGTKQLIEGQHKPGDRVVIVEDIISSGSSILETVLALRSAGLVVTDAVVFIDRQQNGVNNMLEYGITVHSLIDVKTALEYLVDDQKISEQQRSETIAWINANPLRINDEIVNEWRLLCLENRTTKLLSYEERSRLSTHPLTQQLLDLMVKKRSNLCVAVDLIRSQQILELAKEVGPAIVILKLHIDIVEDFDHQFIEQLTAIAEEMKFFIFEDRKFADIGQTVALQYGKGVHRISSWSHIVNAHLVSGPGVLEGLRSAVQQDGDSHQHRGCLLVASMSSKDNLMNASYPKSAYKWSQKYADFVIGFISQSRVSADQRFLHMTPGVHIDVSGDGLGQQYVTPEEAIGKRGADVVIVGRGITGAADPRGTAHLYRQKAYEAYVQRLSL</sequence>
<evidence type="ECO:0000256" key="11">
    <source>
        <dbReference type="ARBA" id="ARBA00022975"/>
    </source>
</evidence>